<proteinExistence type="predicted"/>
<keyword evidence="2" id="KW-1185">Reference proteome</keyword>
<sequence>MSTVISPPRVTGAMLVGCTEARDLAQAVQATIHGEKDGVSPQDRKVWDQEGSAAPRARNDVLCPEDADFAGLRMTAPLDPFQQSLDRHPTAVSKHSQNQIAEAQVMKQEPIMISPGLVHPITPLQNCSSYRNTNQRVYTIS</sequence>
<dbReference type="Proteomes" id="UP001066276">
    <property type="component" value="Chromosome 11"/>
</dbReference>
<reference evidence="1" key="1">
    <citation type="journal article" date="2022" name="bioRxiv">
        <title>Sequencing and chromosome-scale assembly of the giantPleurodeles waltlgenome.</title>
        <authorList>
            <person name="Brown T."/>
            <person name="Elewa A."/>
            <person name="Iarovenko S."/>
            <person name="Subramanian E."/>
            <person name="Araus A.J."/>
            <person name="Petzold A."/>
            <person name="Susuki M."/>
            <person name="Suzuki K.-i.T."/>
            <person name="Hayashi T."/>
            <person name="Toyoda A."/>
            <person name="Oliveira C."/>
            <person name="Osipova E."/>
            <person name="Leigh N.D."/>
            <person name="Simon A."/>
            <person name="Yun M.H."/>
        </authorList>
    </citation>
    <scope>NUCLEOTIDE SEQUENCE</scope>
    <source>
        <strain evidence="1">20211129_DDA</strain>
        <tissue evidence="1">Liver</tissue>
    </source>
</reference>
<comment type="caution">
    <text evidence="1">The sequence shown here is derived from an EMBL/GenBank/DDBJ whole genome shotgun (WGS) entry which is preliminary data.</text>
</comment>
<name>A0AAV7LHH5_PLEWA</name>
<protein>
    <submittedName>
        <fullName evidence="1">Uncharacterized protein</fullName>
    </submittedName>
</protein>
<accession>A0AAV7LHH5</accession>
<dbReference type="AlphaFoldDB" id="A0AAV7LHH5"/>
<evidence type="ECO:0000313" key="1">
    <source>
        <dbReference type="EMBL" id="KAJ1090459.1"/>
    </source>
</evidence>
<dbReference type="EMBL" id="JANPWB010000015">
    <property type="protein sequence ID" value="KAJ1090459.1"/>
    <property type="molecule type" value="Genomic_DNA"/>
</dbReference>
<gene>
    <name evidence="1" type="ORF">NDU88_003591</name>
</gene>
<evidence type="ECO:0000313" key="2">
    <source>
        <dbReference type="Proteomes" id="UP001066276"/>
    </source>
</evidence>
<organism evidence="1 2">
    <name type="scientific">Pleurodeles waltl</name>
    <name type="common">Iberian ribbed newt</name>
    <dbReference type="NCBI Taxonomy" id="8319"/>
    <lineage>
        <taxon>Eukaryota</taxon>
        <taxon>Metazoa</taxon>
        <taxon>Chordata</taxon>
        <taxon>Craniata</taxon>
        <taxon>Vertebrata</taxon>
        <taxon>Euteleostomi</taxon>
        <taxon>Amphibia</taxon>
        <taxon>Batrachia</taxon>
        <taxon>Caudata</taxon>
        <taxon>Salamandroidea</taxon>
        <taxon>Salamandridae</taxon>
        <taxon>Pleurodelinae</taxon>
        <taxon>Pleurodeles</taxon>
    </lineage>
</organism>